<feature type="transmembrane region" description="Helical" evidence="2">
    <location>
        <begin position="98"/>
        <end position="120"/>
    </location>
</feature>
<gene>
    <name evidence="4" type="ORF">LPLAT_LOCUS4200</name>
</gene>
<feature type="coiled-coil region" evidence="1">
    <location>
        <begin position="530"/>
        <end position="557"/>
    </location>
</feature>
<proteinExistence type="predicted"/>
<dbReference type="EMBL" id="OZ034837">
    <property type="protein sequence ID" value="CAL1678317.1"/>
    <property type="molecule type" value="Genomic_DNA"/>
</dbReference>
<feature type="transmembrane region" description="Helical" evidence="2">
    <location>
        <begin position="241"/>
        <end position="265"/>
    </location>
</feature>
<protein>
    <recommendedName>
        <fullName evidence="3">Cyclic nucleotide-binding domain-containing protein</fullName>
    </recommendedName>
</protein>
<feature type="transmembrane region" description="Helical" evidence="2">
    <location>
        <begin position="132"/>
        <end position="151"/>
    </location>
</feature>
<sequence length="557" mass="65153">MAIDLSISKMRASLRTHICDLPRTSGSNLPKLPPNVKFYSRWKRNLQKLILVSAQHPLTRLILRSQAAVAFEKRRHSRSSHQWVIHPCSMLRFYWDTIMTITFLYIFLMVPHIICFYRIGKNSGPEYWNIVYPSYAICIIDIFLNFITGFVSSDGHEILLDSALIIRHYLKGYFFIDFISTLPYMWFYPTRILPPGSDSNSALLIIEFLSILKIIRMPTLRRNVQQINAKFGLSQIQETTIWLVILTLLIFHWSSCISYVFPYIIMHIQGKPMKNSDAYYVITELHNKPNWKVYLIFVHIGVSNLIGSNFVEFNTFGICDNIIRCILLLLGKGYTLYLIVTILQLLESLTEPELKYQRIMHQVKEYICHKKLPLYLQDKLIFYYEYRYQGSFFKENVIFDTLSSHLNQEILFHSSQGLLDTVILHNLSRNILGDLINLMKPVIYLTEDVIYKAGTDSDCMYFIASGTVVLITFSGREICHLHDGDHFGEAAMVYSDRRRAESVIALEVCELLRLHRRDFKGLFAKNSEFYNSLEHIARERSQKIKKLDEENDQNKQK</sequence>
<dbReference type="InterPro" id="IPR014710">
    <property type="entry name" value="RmlC-like_jellyroll"/>
</dbReference>
<dbReference type="GO" id="GO:0098855">
    <property type="term" value="C:HCN channel complex"/>
    <property type="evidence" value="ECO:0007669"/>
    <property type="project" value="TreeGrafter"/>
</dbReference>
<dbReference type="CDD" id="cd00038">
    <property type="entry name" value="CAP_ED"/>
    <property type="match status" value="1"/>
</dbReference>
<dbReference type="PANTHER" id="PTHR45689">
    <property type="entry name" value="I[[H]] CHANNEL, ISOFORM E"/>
    <property type="match status" value="1"/>
</dbReference>
<feature type="transmembrane region" description="Helical" evidence="2">
    <location>
        <begin position="172"/>
        <end position="189"/>
    </location>
</feature>
<dbReference type="AlphaFoldDB" id="A0AAV2NF37"/>
<evidence type="ECO:0000313" key="5">
    <source>
        <dbReference type="Proteomes" id="UP001497644"/>
    </source>
</evidence>
<dbReference type="Gene3D" id="2.60.120.10">
    <property type="entry name" value="Jelly Rolls"/>
    <property type="match status" value="1"/>
</dbReference>
<dbReference type="GO" id="GO:0005249">
    <property type="term" value="F:voltage-gated potassium channel activity"/>
    <property type="evidence" value="ECO:0007669"/>
    <property type="project" value="TreeGrafter"/>
</dbReference>
<dbReference type="PANTHER" id="PTHR45689:SF14">
    <property type="entry name" value="CYCLIC NUCLEOTIDE-GATED CATION CHANNEL SUBUNIT A-LIKE PROTEIN"/>
    <property type="match status" value="1"/>
</dbReference>
<dbReference type="SUPFAM" id="SSF81324">
    <property type="entry name" value="Voltage-gated potassium channels"/>
    <property type="match status" value="1"/>
</dbReference>
<reference evidence="4" key="1">
    <citation type="submission" date="2024-04" db="EMBL/GenBank/DDBJ databases">
        <authorList>
            <consortium name="Molecular Ecology Group"/>
        </authorList>
    </citation>
    <scope>NUCLEOTIDE SEQUENCE</scope>
</reference>
<keyword evidence="2" id="KW-0812">Transmembrane</keyword>
<dbReference type="GO" id="GO:0035725">
    <property type="term" value="P:sodium ion transmembrane transport"/>
    <property type="evidence" value="ECO:0007669"/>
    <property type="project" value="TreeGrafter"/>
</dbReference>
<accession>A0AAV2NF37</accession>
<dbReference type="Gene3D" id="1.10.287.70">
    <property type="match status" value="1"/>
</dbReference>
<evidence type="ECO:0000256" key="1">
    <source>
        <dbReference type="SAM" id="Coils"/>
    </source>
</evidence>
<evidence type="ECO:0000259" key="3">
    <source>
        <dbReference type="PROSITE" id="PS50042"/>
    </source>
</evidence>
<dbReference type="InterPro" id="IPR051413">
    <property type="entry name" value="K/Na_HCN_channel"/>
</dbReference>
<evidence type="ECO:0000313" key="4">
    <source>
        <dbReference type="EMBL" id="CAL1678317.1"/>
    </source>
</evidence>
<organism evidence="4 5">
    <name type="scientific">Lasius platythorax</name>
    <dbReference type="NCBI Taxonomy" id="488582"/>
    <lineage>
        <taxon>Eukaryota</taxon>
        <taxon>Metazoa</taxon>
        <taxon>Ecdysozoa</taxon>
        <taxon>Arthropoda</taxon>
        <taxon>Hexapoda</taxon>
        <taxon>Insecta</taxon>
        <taxon>Pterygota</taxon>
        <taxon>Neoptera</taxon>
        <taxon>Endopterygota</taxon>
        <taxon>Hymenoptera</taxon>
        <taxon>Apocrita</taxon>
        <taxon>Aculeata</taxon>
        <taxon>Formicoidea</taxon>
        <taxon>Formicidae</taxon>
        <taxon>Formicinae</taxon>
        <taxon>Lasius</taxon>
        <taxon>Lasius</taxon>
    </lineage>
</organism>
<dbReference type="PROSITE" id="PS50042">
    <property type="entry name" value="CNMP_BINDING_3"/>
    <property type="match status" value="1"/>
</dbReference>
<feature type="domain" description="Cyclic nucleotide-binding" evidence="3">
    <location>
        <begin position="423"/>
        <end position="528"/>
    </location>
</feature>
<keyword evidence="5" id="KW-1185">Reference proteome</keyword>
<feature type="transmembrane region" description="Helical" evidence="2">
    <location>
        <begin position="293"/>
        <end position="313"/>
    </location>
</feature>
<dbReference type="GO" id="GO:0003254">
    <property type="term" value="P:regulation of membrane depolarization"/>
    <property type="evidence" value="ECO:0007669"/>
    <property type="project" value="TreeGrafter"/>
</dbReference>
<name>A0AAV2NF37_9HYME</name>
<feature type="transmembrane region" description="Helical" evidence="2">
    <location>
        <begin position="201"/>
        <end position="220"/>
    </location>
</feature>
<feature type="transmembrane region" description="Helical" evidence="2">
    <location>
        <begin position="325"/>
        <end position="346"/>
    </location>
</feature>
<keyword evidence="2" id="KW-0472">Membrane</keyword>
<dbReference type="SUPFAM" id="SSF51206">
    <property type="entry name" value="cAMP-binding domain-like"/>
    <property type="match status" value="1"/>
</dbReference>
<dbReference type="SMART" id="SM00100">
    <property type="entry name" value="cNMP"/>
    <property type="match status" value="1"/>
</dbReference>
<dbReference type="InterPro" id="IPR018490">
    <property type="entry name" value="cNMP-bd_dom_sf"/>
</dbReference>
<keyword evidence="2" id="KW-1133">Transmembrane helix</keyword>
<dbReference type="Pfam" id="PF00027">
    <property type="entry name" value="cNMP_binding"/>
    <property type="match status" value="1"/>
</dbReference>
<evidence type="ECO:0000256" key="2">
    <source>
        <dbReference type="SAM" id="Phobius"/>
    </source>
</evidence>
<dbReference type="InterPro" id="IPR000595">
    <property type="entry name" value="cNMP-bd_dom"/>
</dbReference>
<dbReference type="Proteomes" id="UP001497644">
    <property type="component" value="Chromosome 14"/>
</dbReference>
<keyword evidence="1" id="KW-0175">Coiled coil</keyword>
<dbReference type="Gene3D" id="1.10.287.630">
    <property type="entry name" value="Helix hairpin bin"/>
    <property type="match status" value="1"/>
</dbReference>